<dbReference type="InterPro" id="IPR003675">
    <property type="entry name" value="Rce1/LyrA-like_dom"/>
</dbReference>
<feature type="transmembrane region" description="Helical" evidence="1">
    <location>
        <begin position="169"/>
        <end position="189"/>
    </location>
</feature>
<evidence type="ECO:0000313" key="4">
    <source>
        <dbReference type="Proteomes" id="UP001232156"/>
    </source>
</evidence>
<sequence>MAERPTLRREVRQFLSFVRRPRLAPRPAGRRAADGFWQDWFPAVSLGRLLQWALLMWAVNLLFLGPIAVMAAGLGGATHRLNLHNIPWLTALLWAPLVEELVFRYGLRRVKNLWWLLPPAVAAMLSGPGLAGGLLVAAFMAACWLPYGAYRPLARNPLPWSIRRRYVRAFPWAFHLASVAFSAVHLYNFNLAQTPAWLLPLLVLPQWVTGMVLGWQRVRHGIGAAIVLHAIFNGGPLLLVWLVLQAAPDLAL</sequence>
<dbReference type="EC" id="3.4.-.-" evidence="3"/>
<keyword evidence="4" id="KW-1185">Reference proteome</keyword>
<protein>
    <submittedName>
        <fullName evidence="3">CPBP family glutamic-type intramembrane protease</fullName>
        <ecNumber evidence="3">3.4.-.-</ecNumber>
    </submittedName>
</protein>
<evidence type="ECO:0000259" key="2">
    <source>
        <dbReference type="Pfam" id="PF02517"/>
    </source>
</evidence>
<keyword evidence="1" id="KW-0472">Membrane</keyword>
<proteinExistence type="predicted"/>
<comment type="caution">
    <text evidence="3">The sequence shown here is derived from an EMBL/GenBank/DDBJ whole genome shotgun (WGS) entry which is preliminary data.</text>
</comment>
<feature type="transmembrane region" description="Helical" evidence="1">
    <location>
        <begin position="49"/>
        <end position="74"/>
    </location>
</feature>
<keyword evidence="1" id="KW-1133">Transmembrane helix</keyword>
<dbReference type="Pfam" id="PF02517">
    <property type="entry name" value="Rce1-like"/>
    <property type="match status" value="1"/>
</dbReference>
<feature type="transmembrane region" description="Helical" evidence="1">
    <location>
        <begin position="127"/>
        <end position="148"/>
    </location>
</feature>
<feature type="transmembrane region" description="Helical" evidence="1">
    <location>
        <begin position="222"/>
        <end position="244"/>
    </location>
</feature>
<feature type="transmembrane region" description="Helical" evidence="1">
    <location>
        <begin position="86"/>
        <end position="107"/>
    </location>
</feature>
<evidence type="ECO:0000256" key="1">
    <source>
        <dbReference type="SAM" id="Phobius"/>
    </source>
</evidence>
<keyword evidence="3" id="KW-0378">Hydrolase</keyword>
<dbReference type="EMBL" id="JAUZQE010000002">
    <property type="protein sequence ID" value="MDR4124608.1"/>
    <property type="molecule type" value="Genomic_DNA"/>
</dbReference>
<accession>A0ABU1D2F7</accession>
<gene>
    <name evidence="3" type="ORF">Q8947_01240</name>
</gene>
<dbReference type="Proteomes" id="UP001232156">
    <property type="component" value="Unassembled WGS sequence"/>
</dbReference>
<keyword evidence="3" id="KW-0645">Protease</keyword>
<keyword evidence="1" id="KW-0812">Transmembrane</keyword>
<name>A0ABU1D2F7_9BURK</name>
<reference evidence="3 4" key="1">
    <citation type="submission" date="2023-08" db="EMBL/GenBank/DDBJ databases">
        <title>Alcaligenaceae gen. nov., a novel taxon isolated from the sludge of Yixing Pesticide Factory.</title>
        <authorList>
            <person name="Ruan L."/>
        </authorList>
    </citation>
    <scope>NUCLEOTIDE SEQUENCE [LARGE SCALE GENOMIC DNA]</scope>
    <source>
        <strain evidence="3 4">LG-2</strain>
    </source>
</reference>
<feature type="transmembrane region" description="Helical" evidence="1">
    <location>
        <begin position="195"/>
        <end position="215"/>
    </location>
</feature>
<evidence type="ECO:0000313" key="3">
    <source>
        <dbReference type="EMBL" id="MDR4124608.1"/>
    </source>
</evidence>
<dbReference type="GO" id="GO:0006508">
    <property type="term" value="P:proteolysis"/>
    <property type="evidence" value="ECO:0007669"/>
    <property type="project" value="UniProtKB-KW"/>
</dbReference>
<feature type="domain" description="CAAX prenyl protease 2/Lysostaphin resistance protein A-like" evidence="2">
    <location>
        <begin position="87"/>
        <end position="233"/>
    </location>
</feature>
<organism evidence="3 4">
    <name type="scientific">Yanghanlia caeni</name>
    <dbReference type="NCBI Taxonomy" id="3064283"/>
    <lineage>
        <taxon>Bacteria</taxon>
        <taxon>Pseudomonadati</taxon>
        <taxon>Pseudomonadota</taxon>
        <taxon>Betaproteobacteria</taxon>
        <taxon>Burkholderiales</taxon>
        <taxon>Alcaligenaceae</taxon>
        <taxon>Yanghanlia</taxon>
    </lineage>
</organism>
<dbReference type="GO" id="GO:0008233">
    <property type="term" value="F:peptidase activity"/>
    <property type="evidence" value="ECO:0007669"/>
    <property type="project" value="UniProtKB-KW"/>
</dbReference>